<dbReference type="GO" id="GO:1901264">
    <property type="term" value="P:carbohydrate derivative transport"/>
    <property type="evidence" value="ECO:0007669"/>
    <property type="project" value="TreeGrafter"/>
</dbReference>
<accession>A0A0R1RQP7</accession>
<dbReference type="InterPro" id="IPR003352">
    <property type="entry name" value="PTS_EIIC"/>
</dbReference>
<dbReference type="GO" id="GO:0005886">
    <property type="term" value="C:plasma membrane"/>
    <property type="evidence" value="ECO:0007669"/>
    <property type="project" value="UniProtKB-SubCell"/>
</dbReference>
<dbReference type="EMBL" id="AZEX01000047">
    <property type="protein sequence ID" value="KRL59415.1"/>
    <property type="molecule type" value="Genomic_DNA"/>
</dbReference>
<evidence type="ECO:0000256" key="1">
    <source>
        <dbReference type="ARBA" id="ARBA00004651"/>
    </source>
</evidence>
<evidence type="ECO:0000256" key="3">
    <source>
        <dbReference type="ARBA" id="ARBA00022475"/>
    </source>
</evidence>
<dbReference type="PATRIC" id="fig|1423747.3.peg.1696"/>
<comment type="subcellular location">
    <subcellularLocation>
        <location evidence="1">Cell membrane</location>
        <topology evidence="1">Multi-pass membrane protein</topology>
    </subcellularLocation>
</comment>
<dbReference type="AlphaFoldDB" id="A0A0R1RQP7"/>
<feature type="transmembrane region" description="Helical" evidence="9">
    <location>
        <begin position="365"/>
        <end position="384"/>
    </location>
</feature>
<keyword evidence="7 8" id="KW-0472">Membrane</keyword>
<sequence length="436" mass="47530">MESTKRSQKFIDQFTNIAFKIGNQIHLRSLRDAFAIIMPLFILAGIGVLVNNVIFPWFISGQTLKNCQYFGTYITNGTLNIAGLLIAPTVGYCLARNKNYTNKISAAIIALATLVVMMPINIPATTVSGHSVNVTGVLSFQNIGTTGMFSGIIIGLVATELFIRLSKFKKLQIRLSDAVPSAVAGSFNTMIPALITMSLFAVLAAILTVVFHTDLITLITTLIQEPLRRVNTSLPGLLLIYGTGNLLFSFGIHQAVINGTLLDPVLLINMNKNMAAYAAGKHIPYIINNVFRDTFGMLGGTGSTICLLIATILFSKSKASRDITKLSFVPSLFNINEPVIFGYPIVFNFALIIPFVLMPGLGISIAYFFTAIGWMNRVVVMVPWTTPPLLNSYLATGGDWRAPVIQGLTLILGVLIYWPFLKISERVTAKQADLNL</sequence>
<feature type="transmembrane region" description="Helical" evidence="9">
    <location>
        <begin position="70"/>
        <end position="92"/>
    </location>
</feature>
<feature type="transmembrane region" description="Helical" evidence="9">
    <location>
        <begin position="404"/>
        <end position="421"/>
    </location>
</feature>
<comment type="caution">
    <text evidence="11">The sequence shown here is derived from an EMBL/GenBank/DDBJ whole genome shotgun (WGS) entry which is preliminary data.</text>
</comment>
<feature type="transmembrane region" description="Helical" evidence="9">
    <location>
        <begin position="295"/>
        <end position="314"/>
    </location>
</feature>
<feature type="transmembrane region" description="Helical" evidence="9">
    <location>
        <begin position="142"/>
        <end position="163"/>
    </location>
</feature>
<keyword evidence="2 8" id="KW-0813">Transport</keyword>
<dbReference type="RefSeq" id="WP_025083193.1">
    <property type="nucleotide sequence ID" value="NZ_AZEX01000047.1"/>
</dbReference>
<dbReference type="PROSITE" id="PS51105">
    <property type="entry name" value="PTS_EIIC_TYPE_3"/>
    <property type="match status" value="1"/>
</dbReference>
<keyword evidence="5 9" id="KW-0812">Transmembrane</keyword>
<evidence type="ECO:0000259" key="10">
    <source>
        <dbReference type="PROSITE" id="PS51105"/>
    </source>
</evidence>
<evidence type="ECO:0000313" key="11">
    <source>
        <dbReference type="EMBL" id="KRL59415.1"/>
    </source>
</evidence>
<evidence type="ECO:0000313" key="12">
    <source>
        <dbReference type="Proteomes" id="UP000051264"/>
    </source>
</evidence>
<comment type="function">
    <text evidence="8">The phosphoenolpyruvate-dependent sugar phosphotransferase system (PTS), a major carbohydrate active -transport system, catalyzes the phosphorylation of incoming sugar substrates concomitant with their translocation across the cell membrane.</text>
</comment>
<feature type="transmembrane region" description="Helical" evidence="9">
    <location>
        <begin position="33"/>
        <end position="58"/>
    </location>
</feature>
<dbReference type="OrthoDB" id="1550290at2"/>
<evidence type="ECO:0000256" key="7">
    <source>
        <dbReference type="ARBA" id="ARBA00023136"/>
    </source>
</evidence>
<keyword evidence="3 8" id="KW-1003">Cell membrane</keyword>
<dbReference type="PIRSF" id="PIRSF006351">
    <property type="entry name" value="PTS_EIIC-Cellobiose"/>
    <property type="match status" value="1"/>
</dbReference>
<dbReference type="Proteomes" id="UP000051264">
    <property type="component" value="Unassembled WGS sequence"/>
</dbReference>
<feature type="domain" description="PTS EIIC type-3" evidence="10">
    <location>
        <begin position="10"/>
        <end position="420"/>
    </location>
</feature>
<dbReference type="InterPro" id="IPR051088">
    <property type="entry name" value="PTS_Sugar-EIIC/EIIB"/>
</dbReference>
<dbReference type="GO" id="GO:0009401">
    <property type="term" value="P:phosphoenolpyruvate-dependent sugar phosphotransferase system"/>
    <property type="evidence" value="ECO:0007669"/>
    <property type="project" value="InterPro"/>
</dbReference>
<evidence type="ECO:0000256" key="5">
    <source>
        <dbReference type="ARBA" id="ARBA00022692"/>
    </source>
</evidence>
<dbReference type="InterPro" id="IPR004796">
    <property type="entry name" value="PTS_IIC_cello"/>
</dbReference>
<proteinExistence type="predicted"/>
<dbReference type="InterPro" id="IPR004501">
    <property type="entry name" value="PTS_EIIC_3"/>
</dbReference>
<dbReference type="eggNOG" id="COG1455">
    <property type="taxonomic scope" value="Bacteria"/>
</dbReference>
<dbReference type="GO" id="GO:0008982">
    <property type="term" value="F:protein-N(PI)-phosphohistidine-sugar phosphotransferase activity"/>
    <property type="evidence" value="ECO:0007669"/>
    <property type="project" value="UniProtKB-UniRule"/>
</dbReference>
<gene>
    <name evidence="11" type="ORF">FC69_GL001668</name>
</gene>
<protein>
    <recommendedName>
        <fullName evidence="8">Permease IIC component</fullName>
    </recommendedName>
</protein>
<dbReference type="Pfam" id="PF02378">
    <property type="entry name" value="PTS_EIIC"/>
    <property type="match status" value="1"/>
</dbReference>
<feature type="transmembrane region" description="Helical" evidence="9">
    <location>
        <begin position="104"/>
        <end position="122"/>
    </location>
</feature>
<evidence type="ECO:0000256" key="9">
    <source>
        <dbReference type="SAM" id="Phobius"/>
    </source>
</evidence>
<evidence type="ECO:0000256" key="2">
    <source>
        <dbReference type="ARBA" id="ARBA00022448"/>
    </source>
</evidence>
<organism evidence="11 12">
    <name type="scientific">Latilactobacillus fuchuensis DSM 14340 = JCM 11249</name>
    <dbReference type="NCBI Taxonomy" id="1423747"/>
    <lineage>
        <taxon>Bacteria</taxon>
        <taxon>Bacillati</taxon>
        <taxon>Bacillota</taxon>
        <taxon>Bacilli</taxon>
        <taxon>Lactobacillales</taxon>
        <taxon>Lactobacillaceae</taxon>
        <taxon>Latilactobacillus</taxon>
    </lineage>
</organism>
<dbReference type="NCBIfam" id="TIGR00410">
    <property type="entry name" value="lacE"/>
    <property type="match status" value="1"/>
</dbReference>
<feature type="transmembrane region" description="Helical" evidence="9">
    <location>
        <begin position="340"/>
        <end position="358"/>
    </location>
</feature>
<name>A0A0R1RQP7_9LACO</name>
<keyword evidence="6 9" id="KW-1133">Transmembrane helix</keyword>
<feature type="transmembrane region" description="Helical" evidence="9">
    <location>
        <begin position="175"/>
        <end position="195"/>
    </location>
</feature>
<dbReference type="PANTHER" id="PTHR33989:SF10">
    <property type="entry name" value="PERMEASE IIC COMPONENT"/>
    <property type="match status" value="1"/>
</dbReference>
<evidence type="ECO:0000256" key="8">
    <source>
        <dbReference type="PIRNR" id="PIRNR006351"/>
    </source>
</evidence>
<dbReference type="PANTHER" id="PTHR33989">
    <property type="match status" value="1"/>
</dbReference>
<reference evidence="11 12" key="1">
    <citation type="journal article" date="2015" name="Genome Announc.">
        <title>Expanding the biotechnology potential of lactobacilli through comparative genomics of 213 strains and associated genera.</title>
        <authorList>
            <person name="Sun Z."/>
            <person name="Harris H.M."/>
            <person name="McCann A."/>
            <person name="Guo C."/>
            <person name="Argimon S."/>
            <person name="Zhang W."/>
            <person name="Yang X."/>
            <person name="Jeffery I.B."/>
            <person name="Cooney J.C."/>
            <person name="Kagawa T.F."/>
            <person name="Liu W."/>
            <person name="Song Y."/>
            <person name="Salvetti E."/>
            <person name="Wrobel A."/>
            <person name="Rasinkangas P."/>
            <person name="Parkhill J."/>
            <person name="Rea M.C."/>
            <person name="O'Sullivan O."/>
            <person name="Ritari J."/>
            <person name="Douillard F.P."/>
            <person name="Paul Ross R."/>
            <person name="Yang R."/>
            <person name="Briner A.E."/>
            <person name="Felis G.E."/>
            <person name="de Vos W.M."/>
            <person name="Barrangou R."/>
            <person name="Klaenhammer T.R."/>
            <person name="Caufield P.W."/>
            <person name="Cui Y."/>
            <person name="Zhang H."/>
            <person name="O'Toole P.W."/>
        </authorList>
    </citation>
    <scope>NUCLEOTIDE SEQUENCE [LARGE SCALE GENOMIC DNA]</scope>
    <source>
        <strain evidence="11 12">DSM 14340</strain>
    </source>
</reference>
<evidence type="ECO:0000256" key="4">
    <source>
        <dbReference type="ARBA" id="ARBA00022597"/>
    </source>
</evidence>
<keyword evidence="4 8" id="KW-0762">Sugar transport</keyword>
<evidence type="ECO:0000256" key="6">
    <source>
        <dbReference type="ARBA" id="ARBA00022989"/>
    </source>
</evidence>
<dbReference type="STRING" id="1423747.FC69_GL001668"/>